<dbReference type="PaxDb" id="8022-A0A060XRK4"/>
<protein>
    <recommendedName>
        <fullName evidence="2">DBB domain-containing protein</fullName>
    </recommendedName>
</protein>
<reference evidence="3" key="2">
    <citation type="submission" date="2014-03" db="EMBL/GenBank/DDBJ databases">
        <authorList>
            <person name="Genoscope - CEA"/>
        </authorList>
    </citation>
    <scope>NUCLEOTIDE SEQUENCE</scope>
</reference>
<feature type="signal peptide" evidence="1">
    <location>
        <begin position="1"/>
        <end position="24"/>
    </location>
</feature>
<evidence type="ECO:0000256" key="1">
    <source>
        <dbReference type="SAM" id="SignalP"/>
    </source>
</evidence>
<gene>
    <name evidence="3" type="ORF">GSONMT00015045001</name>
</gene>
<evidence type="ECO:0000313" key="3">
    <source>
        <dbReference type="EMBL" id="CDQ82151.1"/>
    </source>
</evidence>
<name>A0A060XRK4_ONCMY</name>
<dbReference type="Proteomes" id="UP000193380">
    <property type="component" value="Unassembled WGS sequence"/>
</dbReference>
<proteinExistence type="predicted"/>
<sequence>MLGSRWSFSPVLSAVFILLKDTVASKDAEVEFRGSKRRMRVKPVHWNEHILCVNTAAGSVGVTLYCGDAEGPSAVLQHHGGDLSPPDQTLWTSCARYAQAIAAQET</sequence>
<reference evidence="3" key="1">
    <citation type="journal article" date="2014" name="Nat. Commun.">
        <title>The rainbow trout genome provides novel insights into evolution after whole-genome duplication in vertebrates.</title>
        <authorList>
            <person name="Berthelot C."/>
            <person name="Brunet F."/>
            <person name="Chalopin D."/>
            <person name="Juanchich A."/>
            <person name="Bernard M."/>
            <person name="Noel B."/>
            <person name="Bento P."/>
            <person name="Da Silva C."/>
            <person name="Labadie K."/>
            <person name="Alberti A."/>
            <person name="Aury J.M."/>
            <person name="Louis A."/>
            <person name="Dehais P."/>
            <person name="Bardou P."/>
            <person name="Montfort J."/>
            <person name="Klopp C."/>
            <person name="Cabau C."/>
            <person name="Gaspin C."/>
            <person name="Thorgaard G.H."/>
            <person name="Boussaha M."/>
            <person name="Quillet E."/>
            <person name="Guyomard R."/>
            <person name="Galiana D."/>
            <person name="Bobe J."/>
            <person name="Volff J.N."/>
            <person name="Genet C."/>
            <person name="Wincker P."/>
            <person name="Jaillon O."/>
            <person name="Roest Crollius H."/>
            <person name="Guiguen Y."/>
        </authorList>
    </citation>
    <scope>NUCLEOTIDE SEQUENCE [LARGE SCALE GENOMIC DNA]</scope>
</reference>
<accession>A0A060XRK4</accession>
<feature type="chain" id="PRO_5001591290" description="DBB domain-containing protein" evidence="1">
    <location>
        <begin position="25"/>
        <end position="106"/>
    </location>
</feature>
<dbReference type="AlphaFoldDB" id="A0A060XRK4"/>
<organism evidence="3 4">
    <name type="scientific">Oncorhynchus mykiss</name>
    <name type="common">Rainbow trout</name>
    <name type="synonym">Salmo gairdneri</name>
    <dbReference type="NCBI Taxonomy" id="8022"/>
    <lineage>
        <taxon>Eukaryota</taxon>
        <taxon>Metazoa</taxon>
        <taxon>Chordata</taxon>
        <taxon>Craniata</taxon>
        <taxon>Vertebrata</taxon>
        <taxon>Euteleostomi</taxon>
        <taxon>Actinopterygii</taxon>
        <taxon>Neopterygii</taxon>
        <taxon>Teleostei</taxon>
        <taxon>Protacanthopterygii</taxon>
        <taxon>Salmoniformes</taxon>
        <taxon>Salmonidae</taxon>
        <taxon>Salmoninae</taxon>
        <taxon>Oncorhynchus</taxon>
    </lineage>
</organism>
<keyword evidence="1" id="KW-0732">Signal</keyword>
<dbReference type="EMBL" id="FR905915">
    <property type="protein sequence ID" value="CDQ82151.1"/>
    <property type="molecule type" value="Genomic_DNA"/>
</dbReference>
<dbReference type="STRING" id="8022.A0A060XRK4"/>
<evidence type="ECO:0000259" key="2">
    <source>
        <dbReference type="Pfam" id="PF14545"/>
    </source>
</evidence>
<feature type="domain" description="DBB" evidence="2">
    <location>
        <begin position="14"/>
        <end position="70"/>
    </location>
</feature>
<dbReference type="InterPro" id="IPR017893">
    <property type="entry name" value="DBB_domain"/>
</dbReference>
<dbReference type="Pfam" id="PF14545">
    <property type="entry name" value="DBB"/>
    <property type="match status" value="1"/>
</dbReference>
<evidence type="ECO:0000313" key="4">
    <source>
        <dbReference type="Proteomes" id="UP000193380"/>
    </source>
</evidence>